<dbReference type="GO" id="GO:1901678">
    <property type="term" value="P:iron coordination entity transport"/>
    <property type="evidence" value="ECO:0007669"/>
    <property type="project" value="UniProtKB-ARBA"/>
</dbReference>
<dbReference type="Proteomes" id="UP000250369">
    <property type="component" value="Unassembled WGS sequence"/>
</dbReference>
<comment type="subcellular location">
    <subcellularLocation>
        <location evidence="1">Cell envelope</location>
    </subcellularLocation>
</comment>
<comment type="caution">
    <text evidence="11">The sequence shown here is derived from an EMBL/GenBank/DDBJ whole genome shotgun (WGS) entry which is preliminary data.</text>
</comment>
<dbReference type="PROSITE" id="PS00041">
    <property type="entry name" value="HTH_ARAC_FAMILY_1"/>
    <property type="match status" value="1"/>
</dbReference>
<evidence type="ECO:0000313" key="12">
    <source>
        <dbReference type="Proteomes" id="UP000250369"/>
    </source>
</evidence>
<dbReference type="PROSITE" id="PS50983">
    <property type="entry name" value="FE_B12_PBP"/>
    <property type="match status" value="1"/>
</dbReference>
<keyword evidence="5" id="KW-0805">Transcription regulation</keyword>
<proteinExistence type="inferred from homology"/>
<evidence type="ECO:0000259" key="10">
    <source>
        <dbReference type="PROSITE" id="PS50983"/>
    </source>
</evidence>
<dbReference type="GO" id="GO:0003700">
    <property type="term" value="F:DNA-binding transcription factor activity"/>
    <property type="evidence" value="ECO:0007669"/>
    <property type="project" value="InterPro"/>
</dbReference>
<comment type="similarity">
    <text evidence="2">Belongs to the bacterial solute-binding protein 8 family.</text>
</comment>
<keyword evidence="3" id="KW-0813">Transport</keyword>
<evidence type="ECO:0000256" key="2">
    <source>
        <dbReference type="ARBA" id="ARBA00008814"/>
    </source>
</evidence>
<dbReference type="InterPro" id="IPR051313">
    <property type="entry name" value="Bact_iron-sidero_bind"/>
</dbReference>
<evidence type="ECO:0000256" key="3">
    <source>
        <dbReference type="ARBA" id="ARBA00022448"/>
    </source>
</evidence>
<dbReference type="OrthoDB" id="2652069at2"/>
<evidence type="ECO:0000256" key="1">
    <source>
        <dbReference type="ARBA" id="ARBA00004196"/>
    </source>
</evidence>
<keyword evidence="12" id="KW-1185">Reference proteome</keyword>
<dbReference type="SMART" id="SM00342">
    <property type="entry name" value="HTH_ARAC"/>
    <property type="match status" value="1"/>
</dbReference>
<dbReference type="SUPFAM" id="SSF53807">
    <property type="entry name" value="Helical backbone' metal receptor"/>
    <property type="match status" value="1"/>
</dbReference>
<sequence>MKLSDHIRLWNHVSIKVMDVRHIMMGPGEDLQSYRLPASAFLYAVRGSAQVWLDRNEHTAKRFHVLHGGKGLCLDILAEECFEYYMIFYKAVLPVPSRQEIIELMENNDPFQSQYAFAPSYPLALFDKVERMHDEWLRTGTLEKLHVKTLFYQFVHELMRQLHDQGIEAFKPDLVAQAIRYIHDHYNKPVSLESLTQDLACSVGYLSKLFKEKMNTSPIHYLGEVRVSKAAALLLQTNATLQEIAESVGYPDGFSLSRNFKKYKGVSPARFKSDWKDKEKGEDLPLLRRRFDILSRKVRRYSVNEIENHYHYKGEVNISMYRSMRQTAMTAFLCLTLLLGACSNAGTNGGAQSTGGNAETQTNAVKNTDGPKESQQPKSRIVSTPKGDVEVPAEPKKVASDQYMGQLLKLGIVPIGVRDGMLKESWIEKAGISKDTLSKIESLGGFPMNAEKLISLEPDLIIGSIEANIEQYQKIGTTVFVPYWEKNSTAGPIDKFRKISEIFGKQKEAEQWIVEFEKKVADAKKQIEGIVKAGETVSVVQLSQKDLYVLAAKGGNYGSGTIYQMLQLPPTEKALAMTEGFAKVSLEILPEFLGDHVFVYVNTMEDAKAVLDSAIWKGVPAVKKGQVYIYGQSGDEFVMEDPYSLELQLDKIVNVLTNHKK</sequence>
<dbReference type="RefSeq" id="WP_113029090.1">
    <property type="nucleotide sequence ID" value="NZ_QMFB01000001.1"/>
</dbReference>
<evidence type="ECO:0000259" key="9">
    <source>
        <dbReference type="PROSITE" id="PS01124"/>
    </source>
</evidence>
<dbReference type="EMBL" id="QMFB01000001">
    <property type="protein sequence ID" value="RAV22981.1"/>
    <property type="molecule type" value="Genomic_DNA"/>
</dbReference>
<feature type="domain" description="HTH araC/xylS-type" evidence="9">
    <location>
        <begin position="176"/>
        <end position="274"/>
    </location>
</feature>
<feature type="compositionally biased region" description="Polar residues" evidence="8">
    <location>
        <begin position="373"/>
        <end position="382"/>
    </location>
</feature>
<dbReference type="GO" id="GO:0043565">
    <property type="term" value="F:sequence-specific DNA binding"/>
    <property type="evidence" value="ECO:0007669"/>
    <property type="project" value="InterPro"/>
</dbReference>
<name>A0A329MSN5_9BACL</name>
<reference evidence="11 12" key="1">
    <citation type="journal article" date="2009" name="Int. J. Syst. Evol. Microbiol.">
        <title>Paenibacillus contaminans sp. nov., isolated from a contaminated laboratory plate.</title>
        <authorList>
            <person name="Chou J.H."/>
            <person name="Lee J.H."/>
            <person name="Lin M.C."/>
            <person name="Chang P.S."/>
            <person name="Arun A.B."/>
            <person name="Young C.C."/>
            <person name="Chen W.M."/>
        </authorList>
    </citation>
    <scope>NUCLEOTIDE SEQUENCE [LARGE SCALE GENOMIC DNA]</scope>
    <source>
        <strain evidence="11 12">CKOBP-6</strain>
    </source>
</reference>
<evidence type="ECO:0000256" key="7">
    <source>
        <dbReference type="ARBA" id="ARBA00023163"/>
    </source>
</evidence>
<keyword evidence="4" id="KW-0732">Signal</keyword>
<dbReference type="AlphaFoldDB" id="A0A329MSN5"/>
<feature type="region of interest" description="Disordered" evidence="8">
    <location>
        <begin position="348"/>
        <end position="392"/>
    </location>
</feature>
<evidence type="ECO:0000256" key="5">
    <source>
        <dbReference type="ARBA" id="ARBA00023015"/>
    </source>
</evidence>
<dbReference type="GO" id="GO:0030288">
    <property type="term" value="C:outer membrane-bounded periplasmic space"/>
    <property type="evidence" value="ECO:0007669"/>
    <property type="project" value="TreeGrafter"/>
</dbReference>
<evidence type="ECO:0000313" key="11">
    <source>
        <dbReference type="EMBL" id="RAV22981.1"/>
    </source>
</evidence>
<dbReference type="Pfam" id="PF12833">
    <property type="entry name" value="HTH_18"/>
    <property type="match status" value="1"/>
</dbReference>
<dbReference type="InterPro" id="IPR009057">
    <property type="entry name" value="Homeodomain-like_sf"/>
</dbReference>
<feature type="compositionally biased region" description="Polar residues" evidence="8">
    <location>
        <begin position="354"/>
        <end position="366"/>
    </location>
</feature>
<protein>
    <submittedName>
        <fullName evidence="11">AraC family transcriptional regulator</fullName>
    </submittedName>
</protein>
<dbReference type="InterPro" id="IPR018062">
    <property type="entry name" value="HTH_AraC-typ_CS"/>
</dbReference>
<dbReference type="Gene3D" id="1.10.10.60">
    <property type="entry name" value="Homeodomain-like"/>
    <property type="match status" value="2"/>
</dbReference>
<organism evidence="11 12">
    <name type="scientific">Paenibacillus contaminans</name>
    <dbReference type="NCBI Taxonomy" id="450362"/>
    <lineage>
        <taxon>Bacteria</taxon>
        <taxon>Bacillati</taxon>
        <taxon>Bacillota</taxon>
        <taxon>Bacilli</taxon>
        <taxon>Bacillales</taxon>
        <taxon>Paenibacillaceae</taxon>
        <taxon>Paenibacillus</taxon>
    </lineage>
</organism>
<dbReference type="SUPFAM" id="SSF46689">
    <property type="entry name" value="Homeodomain-like"/>
    <property type="match status" value="2"/>
</dbReference>
<gene>
    <name evidence="11" type="ORF">DQG23_01895</name>
</gene>
<evidence type="ECO:0000256" key="4">
    <source>
        <dbReference type="ARBA" id="ARBA00022729"/>
    </source>
</evidence>
<evidence type="ECO:0000256" key="8">
    <source>
        <dbReference type="SAM" id="MobiDB-lite"/>
    </source>
</evidence>
<dbReference type="PROSITE" id="PS01124">
    <property type="entry name" value="HTH_ARAC_FAMILY_2"/>
    <property type="match status" value="1"/>
</dbReference>
<accession>A0A329MSN5</accession>
<keyword evidence="7" id="KW-0804">Transcription</keyword>
<dbReference type="Pfam" id="PF01497">
    <property type="entry name" value="Peripla_BP_2"/>
    <property type="match status" value="1"/>
</dbReference>
<dbReference type="InterPro" id="IPR018060">
    <property type="entry name" value="HTH_AraC"/>
</dbReference>
<dbReference type="PANTHER" id="PTHR30532">
    <property type="entry name" value="IRON III DICITRATE-BINDING PERIPLASMIC PROTEIN"/>
    <property type="match status" value="1"/>
</dbReference>
<keyword evidence="6" id="KW-0238">DNA-binding</keyword>
<dbReference type="InterPro" id="IPR002491">
    <property type="entry name" value="ABC_transptr_periplasmic_BD"/>
</dbReference>
<feature type="domain" description="Fe/B12 periplasmic-binding" evidence="10">
    <location>
        <begin position="395"/>
        <end position="660"/>
    </location>
</feature>
<dbReference type="PANTHER" id="PTHR30532:SF26">
    <property type="entry name" value="IRON(3+)-HYDROXAMATE-BINDING PROTEIN FHUD"/>
    <property type="match status" value="1"/>
</dbReference>
<dbReference type="Gene3D" id="3.40.50.1980">
    <property type="entry name" value="Nitrogenase molybdenum iron protein domain"/>
    <property type="match status" value="2"/>
</dbReference>
<evidence type="ECO:0000256" key="6">
    <source>
        <dbReference type="ARBA" id="ARBA00023125"/>
    </source>
</evidence>